<feature type="compositionally biased region" description="Polar residues" evidence="1">
    <location>
        <begin position="43"/>
        <end position="53"/>
    </location>
</feature>
<gene>
    <name evidence="2" type="ORF">EDF62_1593</name>
</gene>
<keyword evidence="3" id="KW-1185">Reference proteome</keyword>
<evidence type="ECO:0000313" key="2">
    <source>
        <dbReference type="EMBL" id="TDP92386.1"/>
    </source>
</evidence>
<evidence type="ECO:0000256" key="1">
    <source>
        <dbReference type="SAM" id="MobiDB-lite"/>
    </source>
</evidence>
<evidence type="ECO:0000313" key="3">
    <source>
        <dbReference type="Proteomes" id="UP000295601"/>
    </source>
</evidence>
<organism evidence="2 3">
    <name type="scientific">Leucobacter luti</name>
    <dbReference type="NCBI Taxonomy" id="340320"/>
    <lineage>
        <taxon>Bacteria</taxon>
        <taxon>Bacillati</taxon>
        <taxon>Actinomycetota</taxon>
        <taxon>Actinomycetes</taxon>
        <taxon>Micrococcales</taxon>
        <taxon>Microbacteriaceae</taxon>
        <taxon>Leucobacter</taxon>
    </lineage>
</organism>
<accession>A0A4R6S178</accession>
<name>A0A4R6S178_9MICO</name>
<dbReference type="Proteomes" id="UP000295601">
    <property type="component" value="Unassembled WGS sequence"/>
</dbReference>
<comment type="caution">
    <text evidence="2">The sequence shown here is derived from an EMBL/GenBank/DDBJ whole genome shotgun (WGS) entry which is preliminary data.</text>
</comment>
<reference evidence="2 3" key="1">
    <citation type="submission" date="2019-03" db="EMBL/GenBank/DDBJ databases">
        <title>Genomic analyses of the natural microbiome of Caenorhabditis elegans.</title>
        <authorList>
            <person name="Samuel B."/>
        </authorList>
    </citation>
    <scope>NUCLEOTIDE SEQUENCE [LARGE SCALE GENOMIC DNA]</scope>
    <source>
        <strain evidence="2 3">JUb18</strain>
    </source>
</reference>
<feature type="compositionally biased region" description="Basic and acidic residues" evidence="1">
    <location>
        <begin position="12"/>
        <end position="35"/>
    </location>
</feature>
<sequence>MQGKMQPQPIMRADDESGSREKLSIRGSQEIRRPAAGELSAAKQANRQVSNRGETIRDTGGETISETVRLVRQTSWLTV</sequence>
<proteinExistence type="predicted"/>
<protein>
    <submittedName>
        <fullName evidence="2">Uncharacterized protein</fullName>
    </submittedName>
</protein>
<feature type="region of interest" description="Disordered" evidence="1">
    <location>
        <begin position="1"/>
        <end position="58"/>
    </location>
</feature>
<dbReference type="AlphaFoldDB" id="A0A4R6S178"/>
<dbReference type="EMBL" id="SNYA01000004">
    <property type="protein sequence ID" value="TDP92386.1"/>
    <property type="molecule type" value="Genomic_DNA"/>
</dbReference>